<feature type="transmembrane region" description="Helical" evidence="1">
    <location>
        <begin position="7"/>
        <end position="26"/>
    </location>
</feature>
<accession>K5DAB3</accession>
<feature type="transmembrane region" description="Helical" evidence="1">
    <location>
        <begin position="32"/>
        <end position="48"/>
    </location>
</feature>
<keyword evidence="1" id="KW-0812">Transmembrane</keyword>
<dbReference type="AlphaFoldDB" id="K5DAB3"/>
<dbReference type="Proteomes" id="UP000007995">
    <property type="component" value="Unassembled WGS sequence"/>
</dbReference>
<organism evidence="2 3">
    <name type="scientific">Bacteroides finegoldii CL09T03C10</name>
    <dbReference type="NCBI Taxonomy" id="997888"/>
    <lineage>
        <taxon>Bacteria</taxon>
        <taxon>Pseudomonadati</taxon>
        <taxon>Bacteroidota</taxon>
        <taxon>Bacteroidia</taxon>
        <taxon>Bacteroidales</taxon>
        <taxon>Bacteroidaceae</taxon>
        <taxon>Bacteroides</taxon>
    </lineage>
</organism>
<protein>
    <submittedName>
        <fullName evidence="2">Uncharacterized protein</fullName>
    </submittedName>
</protein>
<comment type="caution">
    <text evidence="2">The sequence shown here is derived from an EMBL/GenBank/DDBJ whole genome shotgun (WGS) entry which is preliminary data.</text>
</comment>
<sequence>MKTIRFIQNVMVGVGIVTAIALVDQIEVEPSNMWAAIVITILSVIIVIERELRSNNQ</sequence>
<reference evidence="2 3" key="1">
    <citation type="submission" date="2012-02" db="EMBL/GenBank/DDBJ databases">
        <title>The Genome Sequence of Bacteroides finegoldii CL09T03C10.</title>
        <authorList>
            <consortium name="The Broad Institute Genome Sequencing Platform"/>
            <person name="Earl A."/>
            <person name="Ward D."/>
            <person name="Feldgarden M."/>
            <person name="Gevers D."/>
            <person name="Zitomersky N.L."/>
            <person name="Coyne M.J."/>
            <person name="Comstock L.E."/>
            <person name="Young S.K."/>
            <person name="Zeng Q."/>
            <person name="Gargeya S."/>
            <person name="Fitzgerald M."/>
            <person name="Haas B."/>
            <person name="Abouelleil A."/>
            <person name="Alvarado L."/>
            <person name="Arachchi H.M."/>
            <person name="Berlin A."/>
            <person name="Chapman S.B."/>
            <person name="Gearin G."/>
            <person name="Goldberg J."/>
            <person name="Griggs A."/>
            <person name="Gujja S."/>
            <person name="Hansen M."/>
            <person name="Heiman D."/>
            <person name="Howarth C."/>
            <person name="Larimer J."/>
            <person name="Lui A."/>
            <person name="MacDonald P.J.P."/>
            <person name="McCowen C."/>
            <person name="Montmayeur A."/>
            <person name="Murphy C."/>
            <person name="Neiman D."/>
            <person name="Pearson M."/>
            <person name="Priest M."/>
            <person name="Roberts A."/>
            <person name="Saif S."/>
            <person name="Shea T."/>
            <person name="Sisk P."/>
            <person name="Stolte C."/>
            <person name="Sykes S."/>
            <person name="Wortman J."/>
            <person name="Nusbaum C."/>
            <person name="Birren B."/>
        </authorList>
    </citation>
    <scope>NUCLEOTIDE SEQUENCE [LARGE SCALE GENOMIC DNA]</scope>
    <source>
        <strain evidence="2 3">CL09T03C10</strain>
    </source>
</reference>
<dbReference type="HOGENOM" id="CLU_210122_0_0_10"/>
<gene>
    <name evidence="2" type="ORF">HMPREF1057_03429</name>
</gene>
<evidence type="ECO:0000256" key="1">
    <source>
        <dbReference type="SAM" id="Phobius"/>
    </source>
</evidence>
<proteinExistence type="predicted"/>
<keyword evidence="1" id="KW-1133">Transmembrane helix</keyword>
<evidence type="ECO:0000313" key="3">
    <source>
        <dbReference type="Proteomes" id="UP000007995"/>
    </source>
</evidence>
<keyword evidence="1" id="KW-0472">Membrane</keyword>
<name>K5DAB3_9BACE</name>
<dbReference type="EMBL" id="AGXW01000012">
    <property type="protein sequence ID" value="EKJ89888.1"/>
    <property type="molecule type" value="Genomic_DNA"/>
</dbReference>
<evidence type="ECO:0000313" key="2">
    <source>
        <dbReference type="EMBL" id="EKJ89888.1"/>
    </source>
</evidence>